<dbReference type="GO" id="GO:0006644">
    <property type="term" value="P:phospholipid metabolic process"/>
    <property type="evidence" value="ECO:0007669"/>
    <property type="project" value="InterPro"/>
</dbReference>
<protein>
    <submittedName>
        <fullName evidence="4">Phospholipase A2 domain-containing protein</fullName>
    </submittedName>
</protein>
<keyword evidence="1" id="KW-0812">Transmembrane</keyword>
<dbReference type="GO" id="GO:0004623">
    <property type="term" value="F:phospholipase A2 activity"/>
    <property type="evidence" value="ECO:0007669"/>
    <property type="project" value="InterPro"/>
</dbReference>
<keyword evidence="2" id="KW-0732">Signal</keyword>
<dbReference type="WBParaSite" id="SPAL_0000158200.1">
    <property type="protein sequence ID" value="SPAL_0000158200.1"/>
    <property type="gene ID" value="SPAL_0000158200"/>
</dbReference>
<keyword evidence="3" id="KW-1185">Reference proteome</keyword>
<feature type="signal peptide" evidence="2">
    <location>
        <begin position="1"/>
        <end position="21"/>
    </location>
</feature>
<reference evidence="4" key="1">
    <citation type="submission" date="2017-02" db="UniProtKB">
        <authorList>
            <consortium name="WormBaseParasite"/>
        </authorList>
    </citation>
    <scope>IDENTIFICATION</scope>
</reference>
<dbReference type="InterPro" id="IPR036444">
    <property type="entry name" value="PLipase_A2_dom_sf"/>
</dbReference>
<organism evidence="3 4">
    <name type="scientific">Strongyloides papillosus</name>
    <name type="common">Intestinal threadworm</name>
    <dbReference type="NCBI Taxonomy" id="174720"/>
    <lineage>
        <taxon>Eukaryota</taxon>
        <taxon>Metazoa</taxon>
        <taxon>Ecdysozoa</taxon>
        <taxon>Nematoda</taxon>
        <taxon>Chromadorea</taxon>
        <taxon>Rhabditida</taxon>
        <taxon>Tylenchina</taxon>
        <taxon>Panagrolaimomorpha</taxon>
        <taxon>Strongyloidoidea</taxon>
        <taxon>Strongyloididae</taxon>
        <taxon>Strongyloides</taxon>
    </lineage>
</organism>
<sequence>MSSKFFILLLLIFYQCNTSYGKSMTFNIKNKVKRSLNNLRVIPKLDKFYCGTDGLVSFLAENKLTHSCPSRYNQANMCCYEHDNCYSEQLGQEYCDEIFCSCLSQYVGEDGKDSKCVSVANYFCETVKDFGSYAYSASATSNSSVEDNNDNSQRNDYETTATNDELTTTIAPAVTSTILFHFNECRDEKEIIVEYCISKFDECKENDKEDKELCNGNFCECISNRITNNEIEYLQSTCKQELINYCPVLSTFSSSNVDRDSFNLKDTLWNLFLAYSNFIYLGLIIVFIFIYLYVKGYLHTYPLKYEQAPSELSQVGILSDLTMNMTDVTLLTPTKLRPSSSASLQVQNKL</sequence>
<dbReference type="Proteomes" id="UP000046392">
    <property type="component" value="Unplaced"/>
</dbReference>
<feature type="transmembrane region" description="Helical" evidence="1">
    <location>
        <begin position="268"/>
        <end position="294"/>
    </location>
</feature>
<dbReference type="AlphaFoldDB" id="A0A0N5B693"/>
<keyword evidence="1" id="KW-0472">Membrane</keyword>
<dbReference type="InterPro" id="IPR053322">
    <property type="entry name" value="PLA2-like"/>
</dbReference>
<dbReference type="SUPFAM" id="SSF48619">
    <property type="entry name" value="Phospholipase A2, PLA2"/>
    <property type="match status" value="1"/>
</dbReference>
<dbReference type="PANTHER" id="PTHR34228">
    <property type="entry name" value="PROTEIN CBG09474-RELATED"/>
    <property type="match status" value="1"/>
</dbReference>
<dbReference type="GO" id="GO:0050482">
    <property type="term" value="P:arachidonate secretion"/>
    <property type="evidence" value="ECO:0007669"/>
    <property type="project" value="InterPro"/>
</dbReference>
<evidence type="ECO:0000256" key="1">
    <source>
        <dbReference type="SAM" id="Phobius"/>
    </source>
</evidence>
<accession>A0A0N5B693</accession>
<proteinExistence type="predicted"/>
<evidence type="ECO:0000313" key="3">
    <source>
        <dbReference type="Proteomes" id="UP000046392"/>
    </source>
</evidence>
<evidence type="ECO:0000256" key="2">
    <source>
        <dbReference type="SAM" id="SignalP"/>
    </source>
</evidence>
<name>A0A0N5B693_STREA</name>
<evidence type="ECO:0000313" key="4">
    <source>
        <dbReference type="WBParaSite" id="SPAL_0000158200.1"/>
    </source>
</evidence>
<feature type="chain" id="PRO_5005893822" evidence="2">
    <location>
        <begin position="22"/>
        <end position="350"/>
    </location>
</feature>
<keyword evidence="1" id="KW-1133">Transmembrane helix</keyword>